<dbReference type="OrthoDB" id="2802474at2759"/>
<dbReference type="PANTHER" id="PTHR23272">
    <property type="entry name" value="BED FINGER-RELATED"/>
    <property type="match status" value="1"/>
</dbReference>
<dbReference type="EMBL" id="KL197729">
    <property type="protein sequence ID" value="KDQ54448.1"/>
    <property type="molecule type" value="Genomic_DNA"/>
</dbReference>
<proteinExistence type="predicted"/>
<evidence type="ECO:0000313" key="4">
    <source>
        <dbReference type="Proteomes" id="UP000027265"/>
    </source>
</evidence>
<feature type="domain" description="HAT C-terminal dimerisation" evidence="2">
    <location>
        <begin position="475"/>
        <end position="510"/>
    </location>
</feature>
<sequence>DENGMLKDLNNISVPVEEKGKADSTADVKNFFSLPYSRPVDGRTQSVRDCTICKKRSTGGFTMADYLAWAAQHNFISMLPNDAKAQKDLKDAALKSQSTLNGHVHAQDPSERVIPYSNEAFKSAAIQWLVETDQHPAFHTMINLASRAKNGIKIPHWKATQCEILRLFSQYLIDLKQHLNVTSNVDGYFAVTAHWIEEKSPNEWSLKGALIGPNITMMGELAKHIHTNHRVEYDGGSQRIGCLAHIVNLATQAVIATQSKSPHYNPHKPDDHMPDTSADTRDKVGLVRAISVKVCWSSTYMMLNRAYSLRLHIKQFLLEISRVEKNVAKAAKLLSLRPSEDEWKCVKVFQQILAVFYDAIQAGLDKIAEYYDKTGDNDAYVFSILLEPSKCMYHFDKHWSDTLCNEVLKLSKNIVSSNKRRYSAALAALSTDNNDDGPIPPITTARTCGPTEALEPWEKEYQKYLELDEDIPEGMSTVKCERAFSSAGITITKHRNRLKGDIVEALQALKCAYRRDLFFHDIGPSALTEEDAERDEEIPEGVEGSVNEKDTVVSIELELDSDAEEEG</sequence>
<keyword evidence="4" id="KW-1185">Reference proteome</keyword>
<feature type="non-terminal residue" evidence="3">
    <location>
        <position position="1"/>
    </location>
</feature>
<dbReference type="GO" id="GO:0046983">
    <property type="term" value="F:protein dimerization activity"/>
    <property type="evidence" value="ECO:0007669"/>
    <property type="project" value="InterPro"/>
</dbReference>
<feature type="region of interest" description="Disordered" evidence="1">
    <location>
        <begin position="528"/>
        <end position="550"/>
    </location>
</feature>
<feature type="compositionally biased region" description="Acidic residues" evidence="1">
    <location>
        <begin position="528"/>
        <end position="540"/>
    </location>
</feature>
<reference evidence="4" key="1">
    <citation type="journal article" date="2014" name="Proc. Natl. Acad. Sci. U.S.A.">
        <title>Extensive sampling of basidiomycete genomes demonstrates inadequacy of the white-rot/brown-rot paradigm for wood decay fungi.</title>
        <authorList>
            <person name="Riley R."/>
            <person name="Salamov A.A."/>
            <person name="Brown D.W."/>
            <person name="Nagy L.G."/>
            <person name="Floudas D."/>
            <person name="Held B.W."/>
            <person name="Levasseur A."/>
            <person name="Lombard V."/>
            <person name="Morin E."/>
            <person name="Otillar R."/>
            <person name="Lindquist E.A."/>
            <person name="Sun H."/>
            <person name="LaButti K.M."/>
            <person name="Schmutz J."/>
            <person name="Jabbour D."/>
            <person name="Luo H."/>
            <person name="Baker S.E."/>
            <person name="Pisabarro A.G."/>
            <person name="Walton J.D."/>
            <person name="Blanchette R.A."/>
            <person name="Henrissat B."/>
            <person name="Martin F."/>
            <person name="Cullen D."/>
            <person name="Hibbett D.S."/>
            <person name="Grigoriev I.V."/>
        </authorList>
    </citation>
    <scope>NUCLEOTIDE SEQUENCE [LARGE SCALE GENOMIC DNA]</scope>
    <source>
        <strain evidence="4">MUCL 33604</strain>
    </source>
</reference>
<evidence type="ECO:0000259" key="2">
    <source>
        <dbReference type="Pfam" id="PF05699"/>
    </source>
</evidence>
<evidence type="ECO:0000313" key="3">
    <source>
        <dbReference type="EMBL" id="KDQ54448.1"/>
    </source>
</evidence>
<name>A0A067PHU1_9AGAM</name>
<dbReference type="Proteomes" id="UP000027265">
    <property type="component" value="Unassembled WGS sequence"/>
</dbReference>
<evidence type="ECO:0000256" key="1">
    <source>
        <dbReference type="SAM" id="MobiDB-lite"/>
    </source>
</evidence>
<dbReference type="PANTHER" id="PTHR23272:SF184">
    <property type="entry name" value="OS03G0311250 PROTEIN"/>
    <property type="match status" value="1"/>
</dbReference>
<gene>
    <name evidence="3" type="ORF">JAAARDRAFT_135739</name>
</gene>
<dbReference type="InterPro" id="IPR012337">
    <property type="entry name" value="RNaseH-like_sf"/>
</dbReference>
<dbReference type="SUPFAM" id="SSF53098">
    <property type="entry name" value="Ribonuclease H-like"/>
    <property type="match status" value="1"/>
</dbReference>
<accession>A0A067PHU1</accession>
<dbReference type="STRING" id="933084.A0A067PHU1"/>
<dbReference type="HOGENOM" id="CLU_481106_0_0_1"/>
<dbReference type="Pfam" id="PF05699">
    <property type="entry name" value="Dimer_Tnp_hAT"/>
    <property type="match status" value="1"/>
</dbReference>
<dbReference type="InterPro" id="IPR008906">
    <property type="entry name" value="HATC_C_dom"/>
</dbReference>
<dbReference type="InParanoid" id="A0A067PHU1"/>
<organism evidence="3 4">
    <name type="scientific">Jaapia argillacea MUCL 33604</name>
    <dbReference type="NCBI Taxonomy" id="933084"/>
    <lineage>
        <taxon>Eukaryota</taxon>
        <taxon>Fungi</taxon>
        <taxon>Dikarya</taxon>
        <taxon>Basidiomycota</taxon>
        <taxon>Agaricomycotina</taxon>
        <taxon>Agaricomycetes</taxon>
        <taxon>Agaricomycetidae</taxon>
        <taxon>Jaapiales</taxon>
        <taxon>Jaapiaceae</taxon>
        <taxon>Jaapia</taxon>
    </lineage>
</organism>
<protein>
    <recommendedName>
        <fullName evidence="2">HAT C-terminal dimerisation domain-containing protein</fullName>
    </recommendedName>
</protein>
<dbReference type="AlphaFoldDB" id="A0A067PHU1"/>